<dbReference type="eggNOG" id="ENOG502S60G">
    <property type="taxonomic scope" value="Eukaryota"/>
</dbReference>
<name>W9ZNU0_9EURO</name>
<organism evidence="2 3">
    <name type="scientific">Capronia coronata CBS 617.96</name>
    <dbReference type="NCBI Taxonomy" id="1182541"/>
    <lineage>
        <taxon>Eukaryota</taxon>
        <taxon>Fungi</taxon>
        <taxon>Dikarya</taxon>
        <taxon>Ascomycota</taxon>
        <taxon>Pezizomycotina</taxon>
        <taxon>Eurotiomycetes</taxon>
        <taxon>Chaetothyriomycetidae</taxon>
        <taxon>Chaetothyriales</taxon>
        <taxon>Herpotrichiellaceae</taxon>
        <taxon>Capronia</taxon>
    </lineage>
</organism>
<proteinExistence type="predicted"/>
<evidence type="ECO:0008006" key="4">
    <source>
        <dbReference type="Google" id="ProtNLM"/>
    </source>
</evidence>
<feature type="region of interest" description="Disordered" evidence="1">
    <location>
        <begin position="1"/>
        <end position="66"/>
    </location>
</feature>
<dbReference type="Proteomes" id="UP000019484">
    <property type="component" value="Unassembled WGS sequence"/>
</dbReference>
<evidence type="ECO:0000313" key="3">
    <source>
        <dbReference type="Proteomes" id="UP000019484"/>
    </source>
</evidence>
<feature type="region of interest" description="Disordered" evidence="1">
    <location>
        <begin position="140"/>
        <end position="162"/>
    </location>
</feature>
<dbReference type="AlphaFoldDB" id="W9ZNU0"/>
<dbReference type="PANTHER" id="PTHR23225">
    <property type="entry name" value="ZINC FINGER PROTEIN"/>
    <property type="match status" value="1"/>
</dbReference>
<protein>
    <recommendedName>
        <fullName evidence="4">C2H2-type domain-containing protein</fullName>
    </recommendedName>
</protein>
<feature type="region of interest" description="Disordered" evidence="1">
    <location>
        <begin position="273"/>
        <end position="415"/>
    </location>
</feature>
<dbReference type="GeneID" id="19156187"/>
<dbReference type="InterPro" id="IPR039970">
    <property type="entry name" value="TF_Grauzone"/>
</dbReference>
<feature type="compositionally biased region" description="Polar residues" evidence="1">
    <location>
        <begin position="9"/>
        <end position="19"/>
    </location>
</feature>
<reference evidence="2 3" key="1">
    <citation type="submission" date="2013-03" db="EMBL/GenBank/DDBJ databases">
        <title>The Genome Sequence of Capronia coronata CBS 617.96.</title>
        <authorList>
            <consortium name="The Broad Institute Genomics Platform"/>
            <person name="Cuomo C."/>
            <person name="de Hoog S."/>
            <person name="Gorbushina A."/>
            <person name="Walker B."/>
            <person name="Young S.K."/>
            <person name="Zeng Q."/>
            <person name="Gargeya S."/>
            <person name="Fitzgerald M."/>
            <person name="Haas B."/>
            <person name="Abouelleil A."/>
            <person name="Allen A.W."/>
            <person name="Alvarado L."/>
            <person name="Arachchi H.M."/>
            <person name="Berlin A.M."/>
            <person name="Chapman S.B."/>
            <person name="Gainer-Dewar J."/>
            <person name="Goldberg J."/>
            <person name="Griggs A."/>
            <person name="Gujja S."/>
            <person name="Hansen M."/>
            <person name="Howarth C."/>
            <person name="Imamovic A."/>
            <person name="Ireland A."/>
            <person name="Larimer J."/>
            <person name="McCowan C."/>
            <person name="Murphy C."/>
            <person name="Pearson M."/>
            <person name="Poon T.W."/>
            <person name="Priest M."/>
            <person name="Roberts A."/>
            <person name="Saif S."/>
            <person name="Shea T."/>
            <person name="Sisk P."/>
            <person name="Sykes S."/>
            <person name="Wortman J."/>
            <person name="Nusbaum C."/>
            <person name="Birren B."/>
        </authorList>
    </citation>
    <scope>NUCLEOTIDE SEQUENCE [LARGE SCALE GENOMIC DNA]</scope>
    <source>
        <strain evidence="2 3">CBS 617.96</strain>
    </source>
</reference>
<feature type="compositionally biased region" description="Low complexity" evidence="1">
    <location>
        <begin position="331"/>
        <end position="377"/>
    </location>
</feature>
<gene>
    <name evidence="2" type="ORF">A1O1_01285</name>
</gene>
<comment type="caution">
    <text evidence="2">The sequence shown here is derived from an EMBL/GenBank/DDBJ whole genome shotgun (WGS) entry which is preliminary data.</text>
</comment>
<dbReference type="GO" id="GO:0003700">
    <property type="term" value="F:DNA-binding transcription factor activity"/>
    <property type="evidence" value="ECO:0007669"/>
    <property type="project" value="InterPro"/>
</dbReference>
<dbReference type="PANTHER" id="PTHR23225:SF2">
    <property type="entry name" value="AT09679P-RELATED"/>
    <property type="match status" value="1"/>
</dbReference>
<accession>W9ZNU0</accession>
<dbReference type="EMBL" id="AMWN01000001">
    <property type="protein sequence ID" value="EXJ96159.1"/>
    <property type="molecule type" value="Genomic_DNA"/>
</dbReference>
<dbReference type="HOGENOM" id="CLU_539715_0_0_1"/>
<sequence>MAAEPNIKIATSTPTSLRGSPSDRIIKPRPRKDSLQSISGSDTHPGRVVKPRARKSPGSGAKRSEPAKRKFICSFSHYGCDVALSSKNEWKRHVSIQHLQLGFYRCDVGSCNPDLNPNVPGHKRVYNDFNRKDLFTQHHRRMHKPDGGPGTTPYAPTNADPKDWRAFEDSLEDVRNRCWVEKRKPPQRSTCGFCGRVFEGEGSWNERMEHVGGHFSRDIVEAKEEREDEDLTLWAIQEGIIKDAGNGRHVLIDQPPIAGERPYLTRGDRDVLMADAPSSDGVSRDLEQSPSLSATSRRPESERGDYYQKLDSPREPRRLSNALPPSTNGTPRAPSAPLLQPAPAPSAAGQAIAPSPSSSAAAPNLAPAPSPRASQVQPQPPPTPPGRGYNLAPPPLQKTRQSSAPAGETEAGSGDRLEDLINQLIRPKPPKTHRRLTWKCDCNLEMSVDIDDADKQAIETLQDISIICSKASNPYLKVAKTGKYHVVACDELAGYIFQNSKQPVEQHNRPEETTVS</sequence>
<dbReference type="OrthoDB" id="5388486at2759"/>
<dbReference type="RefSeq" id="XP_007720388.1">
    <property type="nucleotide sequence ID" value="XM_007722198.1"/>
</dbReference>
<feature type="compositionally biased region" description="Basic and acidic residues" evidence="1">
    <location>
        <begin position="297"/>
        <end position="318"/>
    </location>
</feature>
<dbReference type="STRING" id="1182541.W9ZNU0"/>
<evidence type="ECO:0000256" key="1">
    <source>
        <dbReference type="SAM" id="MobiDB-lite"/>
    </source>
</evidence>
<evidence type="ECO:0000313" key="2">
    <source>
        <dbReference type="EMBL" id="EXJ96159.1"/>
    </source>
</evidence>
<keyword evidence="3" id="KW-1185">Reference proteome</keyword>